<name>A0ACB6V0Z9_9ASCO</name>
<reference evidence="1 2" key="1">
    <citation type="journal article" date="2020" name="Front. Microbiol.">
        <title>Phenotypic and Genetic Characterization of the Cheese Ripening Yeast Geotrichum candidum.</title>
        <authorList>
            <person name="Perkins V."/>
            <person name="Vignola S."/>
            <person name="Lessard M.H."/>
            <person name="Plante P.L."/>
            <person name="Corbeil J."/>
            <person name="Dugat-Bony E."/>
            <person name="Frenette M."/>
            <person name="Labrie S."/>
        </authorList>
    </citation>
    <scope>NUCLEOTIDE SEQUENCE [LARGE SCALE GENOMIC DNA]</scope>
    <source>
        <strain evidence="1 2">LMA-1147</strain>
    </source>
</reference>
<evidence type="ECO:0000313" key="1">
    <source>
        <dbReference type="EMBL" id="KAF5094386.1"/>
    </source>
</evidence>
<dbReference type="EMBL" id="QVQA01000166">
    <property type="protein sequence ID" value="KAF5094386.1"/>
    <property type="molecule type" value="Genomic_DNA"/>
</dbReference>
<gene>
    <name evidence="1" type="ORF">D0Z00_003570</name>
</gene>
<accession>A0ACB6V0Z9</accession>
<organism evidence="1 2">
    <name type="scientific">Geotrichum galactomycetum</name>
    <dbReference type="NCBI Taxonomy" id="27317"/>
    <lineage>
        <taxon>Eukaryota</taxon>
        <taxon>Fungi</taxon>
        <taxon>Dikarya</taxon>
        <taxon>Ascomycota</taxon>
        <taxon>Saccharomycotina</taxon>
        <taxon>Dipodascomycetes</taxon>
        <taxon>Dipodascales</taxon>
        <taxon>Dipodascaceae</taxon>
        <taxon>Geotrichum</taxon>
    </lineage>
</organism>
<evidence type="ECO:0000313" key="2">
    <source>
        <dbReference type="Proteomes" id="UP000744676"/>
    </source>
</evidence>
<proteinExistence type="predicted"/>
<protein>
    <submittedName>
        <fullName evidence="1">Uncharacterized protein</fullName>
    </submittedName>
</protein>
<comment type="caution">
    <text evidence="1">The sequence shown here is derived from an EMBL/GenBank/DDBJ whole genome shotgun (WGS) entry which is preliminary data.</text>
</comment>
<dbReference type="Proteomes" id="UP000744676">
    <property type="component" value="Unassembled WGS sequence"/>
</dbReference>
<sequence length="206" mass="21008">MNSFIPNSIVGNGSAVAAAENIMRQPGSPLDILSSVATGWSHSGPDYGSSASSSNKSSNTNLNGLSGSVTPGSRPQSHFYGSHLSVPDVRKQGSGEFSSAVPTATNTMGMGSNNDSINLHINNLVNSGPAAAPISAPGVAPASIRAAAVAAAATVPIDENGNRISATATPAEPSPETSDLPTWFMTDDFWKDLVPGIEAFSGYELY</sequence>
<keyword evidence="2" id="KW-1185">Reference proteome</keyword>